<evidence type="ECO:0000313" key="1">
    <source>
        <dbReference type="EMBL" id="KAK4097973.1"/>
    </source>
</evidence>
<gene>
    <name evidence="1" type="ORF">N658DRAFT_254276</name>
</gene>
<reference evidence="1" key="2">
    <citation type="submission" date="2023-05" db="EMBL/GenBank/DDBJ databases">
        <authorList>
            <consortium name="Lawrence Berkeley National Laboratory"/>
            <person name="Steindorff A."/>
            <person name="Hensen N."/>
            <person name="Bonometti L."/>
            <person name="Westerberg I."/>
            <person name="Brannstrom I.O."/>
            <person name="Guillou S."/>
            <person name="Cros-Aarteil S."/>
            <person name="Calhoun S."/>
            <person name="Haridas S."/>
            <person name="Kuo A."/>
            <person name="Mondo S."/>
            <person name="Pangilinan J."/>
            <person name="Riley R."/>
            <person name="Labutti K."/>
            <person name="Andreopoulos B."/>
            <person name="Lipzen A."/>
            <person name="Chen C."/>
            <person name="Yanf M."/>
            <person name="Daum C."/>
            <person name="Ng V."/>
            <person name="Clum A."/>
            <person name="Ohm R."/>
            <person name="Martin F."/>
            <person name="Silar P."/>
            <person name="Natvig D."/>
            <person name="Lalanne C."/>
            <person name="Gautier V."/>
            <person name="Ament-Velasquez S.L."/>
            <person name="Kruys A."/>
            <person name="Hutchinson M.I."/>
            <person name="Powell A.J."/>
            <person name="Barry K."/>
            <person name="Miller A.N."/>
            <person name="Grigoriev I.V."/>
            <person name="Debuchy R."/>
            <person name="Gladieux P."/>
            <person name="Thoren M.H."/>
            <person name="Johannesson H."/>
        </authorList>
    </citation>
    <scope>NUCLEOTIDE SEQUENCE</scope>
    <source>
        <strain evidence="1">CBS 757.83</strain>
    </source>
</reference>
<proteinExistence type="predicted"/>
<protein>
    <submittedName>
        <fullName evidence="1">Uncharacterized protein</fullName>
    </submittedName>
</protein>
<organism evidence="1 2">
    <name type="scientific">Parathielavia hyrcaniae</name>
    <dbReference type="NCBI Taxonomy" id="113614"/>
    <lineage>
        <taxon>Eukaryota</taxon>
        <taxon>Fungi</taxon>
        <taxon>Dikarya</taxon>
        <taxon>Ascomycota</taxon>
        <taxon>Pezizomycotina</taxon>
        <taxon>Sordariomycetes</taxon>
        <taxon>Sordariomycetidae</taxon>
        <taxon>Sordariales</taxon>
        <taxon>Chaetomiaceae</taxon>
        <taxon>Parathielavia</taxon>
    </lineage>
</organism>
<keyword evidence="2" id="KW-1185">Reference proteome</keyword>
<accession>A0AAN6PUE9</accession>
<evidence type="ECO:0000313" key="2">
    <source>
        <dbReference type="Proteomes" id="UP001305647"/>
    </source>
</evidence>
<name>A0AAN6PUE9_9PEZI</name>
<reference evidence="1" key="1">
    <citation type="journal article" date="2023" name="Mol. Phylogenet. Evol.">
        <title>Genome-scale phylogeny and comparative genomics of the fungal order Sordariales.</title>
        <authorList>
            <person name="Hensen N."/>
            <person name="Bonometti L."/>
            <person name="Westerberg I."/>
            <person name="Brannstrom I.O."/>
            <person name="Guillou S."/>
            <person name="Cros-Aarteil S."/>
            <person name="Calhoun S."/>
            <person name="Haridas S."/>
            <person name="Kuo A."/>
            <person name="Mondo S."/>
            <person name="Pangilinan J."/>
            <person name="Riley R."/>
            <person name="LaButti K."/>
            <person name="Andreopoulos B."/>
            <person name="Lipzen A."/>
            <person name="Chen C."/>
            <person name="Yan M."/>
            <person name="Daum C."/>
            <person name="Ng V."/>
            <person name="Clum A."/>
            <person name="Steindorff A."/>
            <person name="Ohm R.A."/>
            <person name="Martin F."/>
            <person name="Silar P."/>
            <person name="Natvig D.O."/>
            <person name="Lalanne C."/>
            <person name="Gautier V."/>
            <person name="Ament-Velasquez S.L."/>
            <person name="Kruys A."/>
            <person name="Hutchinson M.I."/>
            <person name="Powell A.J."/>
            <person name="Barry K."/>
            <person name="Miller A.N."/>
            <person name="Grigoriev I.V."/>
            <person name="Debuchy R."/>
            <person name="Gladieux P."/>
            <person name="Hiltunen Thoren M."/>
            <person name="Johannesson H."/>
        </authorList>
    </citation>
    <scope>NUCLEOTIDE SEQUENCE</scope>
    <source>
        <strain evidence="1">CBS 757.83</strain>
    </source>
</reference>
<comment type="caution">
    <text evidence="1">The sequence shown here is derived from an EMBL/GenBank/DDBJ whole genome shotgun (WGS) entry which is preliminary data.</text>
</comment>
<dbReference type="EMBL" id="MU863664">
    <property type="protein sequence ID" value="KAK4097973.1"/>
    <property type="molecule type" value="Genomic_DNA"/>
</dbReference>
<sequence length="200" mass="21818">MPGRLRGQPPMFLHREGGYGRIAVAPVVNLEYPCHAPLLMALAGFAPTKVGAHHPKSQITQKARSPKKPLIRHEAIQNLRNTRIPSSESMTTAGSSLLVILHFLASFAASAKVRLAAFRAFISAASTNLLALARSSSFLCTTMVAFGLQELCCVDQRTPDEPGDIVSKAGLQRAVVLQHDLKLRSYLVDLPEGHWCSKRR</sequence>
<dbReference type="AlphaFoldDB" id="A0AAN6PUE9"/>
<dbReference type="Proteomes" id="UP001305647">
    <property type="component" value="Unassembled WGS sequence"/>
</dbReference>